<proteinExistence type="predicted"/>
<evidence type="ECO:0000313" key="3">
    <source>
        <dbReference type="Proteomes" id="UP000831796"/>
    </source>
</evidence>
<dbReference type="InterPro" id="IPR005625">
    <property type="entry name" value="PepSY-ass_TM"/>
</dbReference>
<dbReference type="RefSeq" id="WP_244674769.1">
    <property type="nucleotide sequence ID" value="NZ_CP095046.1"/>
</dbReference>
<keyword evidence="1" id="KW-0472">Membrane</keyword>
<dbReference type="EMBL" id="CP095046">
    <property type="protein sequence ID" value="UOQ71361.1"/>
    <property type="molecule type" value="Genomic_DNA"/>
</dbReference>
<name>A0A8T9Q4K7_9BACT</name>
<dbReference type="AlphaFoldDB" id="A0A8T9Q4K7"/>
<dbReference type="KEGG" id="hcu:MUN79_22455"/>
<evidence type="ECO:0000256" key="1">
    <source>
        <dbReference type="SAM" id="Phobius"/>
    </source>
</evidence>
<protein>
    <submittedName>
        <fullName evidence="2">PepSY domain-containing protein</fullName>
    </submittedName>
</protein>
<dbReference type="Proteomes" id="UP000831796">
    <property type="component" value="Chromosome"/>
</dbReference>
<reference evidence="2" key="1">
    <citation type="submission" date="2022-04" db="EMBL/GenBank/DDBJ databases">
        <title>Hymenobacter sp. isolated from the air.</title>
        <authorList>
            <person name="Won M."/>
            <person name="Lee C.-M."/>
            <person name="Woen H.-Y."/>
            <person name="Kwon S.-W."/>
        </authorList>
    </citation>
    <scope>NUCLEOTIDE SEQUENCE</scope>
    <source>
        <strain evidence="2">5116S-3</strain>
    </source>
</reference>
<accession>A0A8T9Q4K7</accession>
<keyword evidence="1" id="KW-1133">Transmembrane helix</keyword>
<evidence type="ECO:0000313" key="2">
    <source>
        <dbReference type="EMBL" id="UOQ71361.1"/>
    </source>
</evidence>
<gene>
    <name evidence="2" type="ORF">MUN79_22455</name>
</gene>
<keyword evidence="3" id="KW-1185">Reference proteome</keyword>
<sequence length="76" mass="8430">MKILFRNIHLYLSLASGLVIAIVCFTGGVLVFEKELDQAWHPERFFVTPPANQQPLPLAQLLEGVKATDPKAKIGE</sequence>
<keyword evidence="1" id="KW-0812">Transmembrane</keyword>
<organism evidence="2 3">
    <name type="scientific">Hymenobacter cellulosilyticus</name>
    <dbReference type="NCBI Taxonomy" id="2932248"/>
    <lineage>
        <taxon>Bacteria</taxon>
        <taxon>Pseudomonadati</taxon>
        <taxon>Bacteroidota</taxon>
        <taxon>Cytophagia</taxon>
        <taxon>Cytophagales</taxon>
        <taxon>Hymenobacteraceae</taxon>
        <taxon>Hymenobacter</taxon>
    </lineage>
</organism>
<dbReference type="PANTHER" id="PTHR34219">
    <property type="entry name" value="IRON-REGULATED INNER MEMBRANE PROTEIN-RELATED"/>
    <property type="match status" value="1"/>
</dbReference>
<feature type="transmembrane region" description="Helical" evidence="1">
    <location>
        <begin position="12"/>
        <end position="32"/>
    </location>
</feature>
<dbReference type="Pfam" id="PF03929">
    <property type="entry name" value="PepSY_TM"/>
    <property type="match status" value="1"/>
</dbReference>